<evidence type="ECO:0000313" key="1">
    <source>
        <dbReference type="EMBL" id="MPM57656.1"/>
    </source>
</evidence>
<accession>A0A645AXY7</accession>
<organism evidence="1">
    <name type="scientific">bioreactor metagenome</name>
    <dbReference type="NCBI Taxonomy" id="1076179"/>
    <lineage>
        <taxon>unclassified sequences</taxon>
        <taxon>metagenomes</taxon>
        <taxon>ecological metagenomes</taxon>
    </lineage>
</organism>
<dbReference type="AlphaFoldDB" id="A0A645AXY7"/>
<gene>
    <name evidence="1" type="ORF">SDC9_104479</name>
</gene>
<sequence length="126" mass="14670">MILDIDFKPITQRLAIEQGDGSQYAAHVAEIIDEVINSFAMSLDKVCEENPDNEEILRIEAAKVIDQWLKTMREDVNKRNQSVFWAKNLLVLLVKTLDEVKSYDPYLRILDNQLKAILPKHYRLNK</sequence>
<protein>
    <submittedName>
        <fullName evidence="1">Uncharacterized protein</fullName>
    </submittedName>
</protein>
<comment type="caution">
    <text evidence="1">The sequence shown here is derived from an EMBL/GenBank/DDBJ whole genome shotgun (WGS) entry which is preliminary data.</text>
</comment>
<dbReference type="EMBL" id="VSSQ01016379">
    <property type="protein sequence ID" value="MPM57656.1"/>
    <property type="molecule type" value="Genomic_DNA"/>
</dbReference>
<reference evidence="1" key="1">
    <citation type="submission" date="2019-08" db="EMBL/GenBank/DDBJ databases">
        <authorList>
            <person name="Kucharzyk K."/>
            <person name="Murdoch R.W."/>
            <person name="Higgins S."/>
            <person name="Loffler F."/>
        </authorList>
    </citation>
    <scope>NUCLEOTIDE SEQUENCE</scope>
</reference>
<name>A0A645AXY7_9ZZZZ</name>
<proteinExistence type="predicted"/>